<dbReference type="GO" id="GO:0000278">
    <property type="term" value="P:mitotic cell cycle"/>
    <property type="evidence" value="ECO:0007669"/>
    <property type="project" value="TreeGrafter"/>
</dbReference>
<dbReference type="Pfam" id="PF00249">
    <property type="entry name" value="Myb_DNA-binding"/>
    <property type="match status" value="2"/>
</dbReference>
<dbReference type="InterPro" id="IPR017930">
    <property type="entry name" value="Myb_dom"/>
</dbReference>
<comment type="caution">
    <text evidence="6">The sequence shown here is derived from an EMBL/GenBank/DDBJ whole genome shotgun (WGS) entry which is preliminary data.</text>
</comment>
<feature type="domain" description="Myb-like" evidence="4">
    <location>
        <begin position="70"/>
        <end position="120"/>
    </location>
</feature>
<evidence type="ECO:0000313" key="7">
    <source>
        <dbReference type="Proteomes" id="UP000789595"/>
    </source>
</evidence>
<evidence type="ECO:0000256" key="1">
    <source>
        <dbReference type="ARBA" id="ARBA00022737"/>
    </source>
</evidence>
<dbReference type="PANTHER" id="PTHR45614">
    <property type="entry name" value="MYB PROTEIN-RELATED"/>
    <property type="match status" value="1"/>
</dbReference>
<protein>
    <recommendedName>
        <fullName evidence="8">MYB transcription factor</fullName>
    </recommendedName>
</protein>
<gene>
    <name evidence="6" type="ORF">PECAL_4P01030</name>
</gene>
<dbReference type="OrthoDB" id="2143914at2759"/>
<feature type="domain" description="HTH myb-type" evidence="5">
    <location>
        <begin position="18"/>
        <end position="73"/>
    </location>
</feature>
<organism evidence="6 7">
    <name type="scientific">Pelagomonas calceolata</name>
    <dbReference type="NCBI Taxonomy" id="35677"/>
    <lineage>
        <taxon>Eukaryota</taxon>
        <taxon>Sar</taxon>
        <taxon>Stramenopiles</taxon>
        <taxon>Ochrophyta</taxon>
        <taxon>Pelagophyceae</taxon>
        <taxon>Pelagomonadales</taxon>
        <taxon>Pelagomonadaceae</taxon>
        <taxon>Pelagomonas</taxon>
    </lineage>
</organism>
<dbReference type="PANTHER" id="PTHR45614:SF25">
    <property type="entry name" value="MYB PROTEIN"/>
    <property type="match status" value="1"/>
</dbReference>
<dbReference type="AlphaFoldDB" id="A0A8J2SSN4"/>
<dbReference type="PROSITE" id="PS50090">
    <property type="entry name" value="MYB_LIKE"/>
    <property type="match status" value="2"/>
</dbReference>
<dbReference type="FunFam" id="1.10.10.60:FF:000010">
    <property type="entry name" value="Transcriptional activator Myb isoform A"/>
    <property type="match status" value="1"/>
</dbReference>
<dbReference type="Proteomes" id="UP000789595">
    <property type="component" value="Unassembled WGS sequence"/>
</dbReference>
<evidence type="ECO:0000259" key="4">
    <source>
        <dbReference type="PROSITE" id="PS50090"/>
    </source>
</evidence>
<evidence type="ECO:0000256" key="2">
    <source>
        <dbReference type="ARBA" id="ARBA00023125"/>
    </source>
</evidence>
<sequence length="311" mass="34115">MSTRRNAGTHPHYSHSRDPNPVKGAWQPDEDARVIELVSKLGAKKWSTIAAHLPGRIGKQCRERWHNHLNPAISKEPWTEDEDRTILVEHARVGNKWAEIASKLPGRTDNAIKNHWNSSMKRKVQKYLSSRGYSGHPGDDQRFDLHDDVEGCLEACRANYTGIQPVKRQPVARQVSVSPTDPLAMLTAANAYAEPIARAPPKQRGKRKRETRRPIVMTKAEMRRAAEKRSKERQVPASPLSSLAVAATAHSSPGGFDALVFATSPLRDIASAGLATPTSRAGGKVDFSPVFDFGGGGSAYSSPAVQKMPLI</sequence>
<dbReference type="SMART" id="SM00717">
    <property type="entry name" value="SANT"/>
    <property type="match status" value="2"/>
</dbReference>
<dbReference type="GO" id="GO:0000981">
    <property type="term" value="F:DNA-binding transcription factor activity, RNA polymerase II-specific"/>
    <property type="evidence" value="ECO:0007669"/>
    <property type="project" value="TreeGrafter"/>
</dbReference>
<dbReference type="CDD" id="cd00167">
    <property type="entry name" value="SANT"/>
    <property type="match status" value="2"/>
</dbReference>
<dbReference type="GO" id="GO:0005634">
    <property type="term" value="C:nucleus"/>
    <property type="evidence" value="ECO:0007669"/>
    <property type="project" value="TreeGrafter"/>
</dbReference>
<feature type="compositionally biased region" description="Basic and acidic residues" evidence="3">
    <location>
        <begin position="220"/>
        <end position="234"/>
    </location>
</feature>
<accession>A0A8J2SSN4</accession>
<keyword evidence="1" id="KW-0677">Repeat</keyword>
<dbReference type="EMBL" id="CAKKNE010000004">
    <property type="protein sequence ID" value="CAH0372942.1"/>
    <property type="molecule type" value="Genomic_DNA"/>
</dbReference>
<feature type="region of interest" description="Disordered" evidence="3">
    <location>
        <begin position="1"/>
        <end position="26"/>
    </location>
</feature>
<keyword evidence="2" id="KW-0238">DNA-binding</keyword>
<proteinExistence type="predicted"/>
<dbReference type="InterPro" id="IPR001005">
    <property type="entry name" value="SANT/Myb"/>
</dbReference>
<feature type="domain" description="HTH myb-type" evidence="5">
    <location>
        <begin position="75"/>
        <end position="124"/>
    </location>
</feature>
<keyword evidence="7" id="KW-1185">Reference proteome</keyword>
<evidence type="ECO:0008006" key="8">
    <source>
        <dbReference type="Google" id="ProtNLM"/>
    </source>
</evidence>
<evidence type="ECO:0000259" key="5">
    <source>
        <dbReference type="PROSITE" id="PS51294"/>
    </source>
</evidence>
<name>A0A8J2SSN4_9STRA</name>
<dbReference type="GO" id="GO:0045944">
    <property type="term" value="P:positive regulation of transcription by RNA polymerase II"/>
    <property type="evidence" value="ECO:0007669"/>
    <property type="project" value="TreeGrafter"/>
</dbReference>
<feature type="region of interest" description="Disordered" evidence="3">
    <location>
        <begin position="196"/>
        <end position="239"/>
    </location>
</feature>
<evidence type="ECO:0000313" key="6">
    <source>
        <dbReference type="EMBL" id="CAH0372942.1"/>
    </source>
</evidence>
<dbReference type="InterPro" id="IPR050560">
    <property type="entry name" value="MYB_TF"/>
</dbReference>
<reference evidence="6" key="1">
    <citation type="submission" date="2021-11" db="EMBL/GenBank/DDBJ databases">
        <authorList>
            <consortium name="Genoscope - CEA"/>
            <person name="William W."/>
        </authorList>
    </citation>
    <scope>NUCLEOTIDE SEQUENCE</scope>
</reference>
<dbReference type="InterPro" id="IPR009057">
    <property type="entry name" value="Homeodomain-like_sf"/>
</dbReference>
<dbReference type="GO" id="GO:0000978">
    <property type="term" value="F:RNA polymerase II cis-regulatory region sequence-specific DNA binding"/>
    <property type="evidence" value="ECO:0007669"/>
    <property type="project" value="TreeGrafter"/>
</dbReference>
<dbReference type="Gene3D" id="1.10.10.60">
    <property type="entry name" value="Homeodomain-like"/>
    <property type="match status" value="2"/>
</dbReference>
<dbReference type="SUPFAM" id="SSF46689">
    <property type="entry name" value="Homeodomain-like"/>
    <property type="match status" value="1"/>
</dbReference>
<evidence type="ECO:0000256" key="3">
    <source>
        <dbReference type="SAM" id="MobiDB-lite"/>
    </source>
</evidence>
<feature type="compositionally biased region" description="Basic residues" evidence="3">
    <location>
        <begin position="201"/>
        <end position="211"/>
    </location>
</feature>
<feature type="domain" description="Myb-like" evidence="4">
    <location>
        <begin position="18"/>
        <end position="69"/>
    </location>
</feature>
<dbReference type="PROSITE" id="PS51294">
    <property type="entry name" value="HTH_MYB"/>
    <property type="match status" value="2"/>
</dbReference>